<keyword evidence="3" id="KW-1185">Reference proteome</keyword>
<feature type="compositionally biased region" description="Basic residues" evidence="1">
    <location>
        <begin position="121"/>
        <end position="135"/>
    </location>
</feature>
<feature type="compositionally biased region" description="Basic residues" evidence="1">
    <location>
        <begin position="68"/>
        <end position="82"/>
    </location>
</feature>
<feature type="non-terminal residue" evidence="2">
    <location>
        <position position="1"/>
    </location>
</feature>
<evidence type="ECO:0000256" key="1">
    <source>
        <dbReference type="SAM" id="MobiDB-lite"/>
    </source>
</evidence>
<organism evidence="2 3">
    <name type="scientific">Symbiodinium microadriaticum</name>
    <name type="common">Dinoflagellate</name>
    <name type="synonym">Zooxanthella microadriatica</name>
    <dbReference type="NCBI Taxonomy" id="2951"/>
    <lineage>
        <taxon>Eukaryota</taxon>
        <taxon>Sar</taxon>
        <taxon>Alveolata</taxon>
        <taxon>Dinophyceae</taxon>
        <taxon>Suessiales</taxon>
        <taxon>Symbiodiniaceae</taxon>
        <taxon>Symbiodinium</taxon>
    </lineage>
</organism>
<dbReference type="Proteomes" id="UP000186817">
    <property type="component" value="Unassembled WGS sequence"/>
</dbReference>
<feature type="compositionally biased region" description="Basic and acidic residues" evidence="1">
    <location>
        <begin position="136"/>
        <end position="146"/>
    </location>
</feature>
<comment type="caution">
    <text evidence="2">The sequence shown here is derived from an EMBL/GenBank/DDBJ whole genome shotgun (WGS) entry which is preliminary data.</text>
</comment>
<dbReference type="SUPFAM" id="SSF57850">
    <property type="entry name" value="RING/U-box"/>
    <property type="match status" value="1"/>
</dbReference>
<dbReference type="EMBL" id="LSRX01002200">
    <property type="protein sequence ID" value="OLP75942.1"/>
    <property type="molecule type" value="Genomic_DNA"/>
</dbReference>
<feature type="region of interest" description="Disordered" evidence="1">
    <location>
        <begin position="68"/>
        <end position="163"/>
    </location>
</feature>
<accession>A0A1Q9BZ37</accession>
<gene>
    <name evidence="2" type="ORF">AK812_SmicGene44189</name>
</gene>
<evidence type="ECO:0000313" key="2">
    <source>
        <dbReference type="EMBL" id="OLP75942.1"/>
    </source>
</evidence>
<reference evidence="2 3" key="1">
    <citation type="submission" date="2016-02" db="EMBL/GenBank/DDBJ databases">
        <title>Genome analysis of coral dinoflagellate symbionts highlights evolutionary adaptations to a symbiotic lifestyle.</title>
        <authorList>
            <person name="Aranda M."/>
            <person name="Li Y."/>
            <person name="Liew Y.J."/>
            <person name="Baumgarten S."/>
            <person name="Simakov O."/>
            <person name="Wilson M."/>
            <person name="Piel J."/>
            <person name="Ashoor H."/>
            <person name="Bougouffa S."/>
            <person name="Bajic V.B."/>
            <person name="Ryu T."/>
            <person name="Ravasi T."/>
            <person name="Bayer T."/>
            <person name="Micklem G."/>
            <person name="Kim H."/>
            <person name="Bhak J."/>
            <person name="Lajeunesse T.C."/>
            <person name="Voolstra C.R."/>
        </authorList>
    </citation>
    <scope>NUCLEOTIDE SEQUENCE [LARGE SCALE GENOMIC DNA]</scope>
    <source>
        <strain evidence="2 3">CCMP2467</strain>
    </source>
</reference>
<sequence length="226" mass="24920">DPRALEIIRVHDEGLVKEWCQQRPLRNVMSGDRILAVNGRRGSSKQLVAMLRQSVPLVLLIQRKCHAKPRGGKAGGKGKGKGRGREARQHAGLGRPSFAPLIPGAAAKSRSQPLPRFMANRWHRNGGRGRSRSRDRRPYARREDSHRRPKTTRSAPSAMSQEELEERKALEILSHIARGLVCGVCMGPMTATCGTLDLRKCGHRVHAQCLIGAERDSSGRGLKDVG</sequence>
<dbReference type="AlphaFoldDB" id="A0A1Q9BZ37"/>
<protein>
    <recommendedName>
        <fullName evidence="4">PDZ domain-containing protein</fullName>
    </recommendedName>
</protein>
<evidence type="ECO:0000313" key="3">
    <source>
        <dbReference type="Proteomes" id="UP000186817"/>
    </source>
</evidence>
<dbReference type="OrthoDB" id="10457819at2759"/>
<dbReference type="Gene3D" id="3.30.40.10">
    <property type="entry name" value="Zinc/RING finger domain, C3HC4 (zinc finger)"/>
    <property type="match status" value="1"/>
</dbReference>
<name>A0A1Q9BZ37_SYMMI</name>
<proteinExistence type="predicted"/>
<evidence type="ECO:0008006" key="4">
    <source>
        <dbReference type="Google" id="ProtNLM"/>
    </source>
</evidence>
<dbReference type="InterPro" id="IPR013083">
    <property type="entry name" value="Znf_RING/FYVE/PHD"/>
</dbReference>